<dbReference type="AlphaFoldDB" id="A0A061G3D0"/>
<keyword evidence="3" id="KW-1185">Reference proteome</keyword>
<organism evidence="2 3">
    <name type="scientific">Theobroma cacao</name>
    <name type="common">Cacao</name>
    <name type="synonym">Cocoa</name>
    <dbReference type="NCBI Taxonomy" id="3641"/>
    <lineage>
        <taxon>Eukaryota</taxon>
        <taxon>Viridiplantae</taxon>
        <taxon>Streptophyta</taxon>
        <taxon>Embryophyta</taxon>
        <taxon>Tracheophyta</taxon>
        <taxon>Spermatophyta</taxon>
        <taxon>Magnoliopsida</taxon>
        <taxon>eudicotyledons</taxon>
        <taxon>Gunneridae</taxon>
        <taxon>Pentapetalae</taxon>
        <taxon>rosids</taxon>
        <taxon>malvids</taxon>
        <taxon>Malvales</taxon>
        <taxon>Malvaceae</taxon>
        <taxon>Byttnerioideae</taxon>
        <taxon>Theobroma</taxon>
    </lineage>
</organism>
<evidence type="ECO:0000313" key="2">
    <source>
        <dbReference type="EMBL" id="EOY21539.1"/>
    </source>
</evidence>
<sequence>MAIKTKTFKRRKFARLALTSTQQSFKFANPQPIPLDSPSRSSPKPLNVYFATEESSPSSDSDYNLLDDAKKREKNRKTRE</sequence>
<name>A0A061G3D0_THECC</name>
<gene>
    <name evidence="2" type="ORF">TCM_013286</name>
</gene>
<evidence type="ECO:0000313" key="3">
    <source>
        <dbReference type="Proteomes" id="UP000026915"/>
    </source>
</evidence>
<dbReference type="Proteomes" id="UP000026915">
    <property type="component" value="Chromosome 3"/>
</dbReference>
<feature type="region of interest" description="Disordered" evidence="1">
    <location>
        <begin position="27"/>
        <end position="80"/>
    </location>
</feature>
<dbReference type="Gramene" id="EOY21539">
    <property type="protein sequence ID" value="EOY21539"/>
    <property type="gene ID" value="TCM_013286"/>
</dbReference>
<dbReference type="HOGENOM" id="CLU_2594611_0_0_1"/>
<accession>A0A061G3D0</accession>
<evidence type="ECO:0000256" key="1">
    <source>
        <dbReference type="SAM" id="MobiDB-lite"/>
    </source>
</evidence>
<dbReference type="InParanoid" id="A0A061G3D0"/>
<reference evidence="2 3" key="1">
    <citation type="journal article" date="2013" name="Genome Biol.">
        <title>The genome sequence of the most widely cultivated cacao type and its use to identify candidate genes regulating pod color.</title>
        <authorList>
            <person name="Motamayor J.C."/>
            <person name="Mockaitis K."/>
            <person name="Schmutz J."/>
            <person name="Haiminen N."/>
            <person name="Iii D.L."/>
            <person name="Cornejo O."/>
            <person name="Findley S.D."/>
            <person name="Zheng P."/>
            <person name="Utro F."/>
            <person name="Royaert S."/>
            <person name="Saski C."/>
            <person name="Jenkins J."/>
            <person name="Podicheti R."/>
            <person name="Zhao M."/>
            <person name="Scheffler B.E."/>
            <person name="Stack J.C."/>
            <person name="Feltus F.A."/>
            <person name="Mustiga G.M."/>
            <person name="Amores F."/>
            <person name="Phillips W."/>
            <person name="Marelli J.P."/>
            <person name="May G.D."/>
            <person name="Shapiro H."/>
            <person name="Ma J."/>
            <person name="Bustamante C.D."/>
            <person name="Schnell R.J."/>
            <person name="Main D."/>
            <person name="Gilbert D."/>
            <person name="Parida L."/>
            <person name="Kuhn D.N."/>
        </authorList>
    </citation>
    <scope>NUCLEOTIDE SEQUENCE [LARGE SCALE GENOMIC DNA]</scope>
    <source>
        <strain evidence="3">cv. Matina 1-6</strain>
    </source>
</reference>
<feature type="compositionally biased region" description="Polar residues" evidence="1">
    <location>
        <begin position="53"/>
        <end position="62"/>
    </location>
</feature>
<protein>
    <submittedName>
        <fullName evidence="2">Uncharacterized protein</fullName>
    </submittedName>
</protein>
<dbReference type="EMBL" id="CM001881">
    <property type="protein sequence ID" value="EOY21539.1"/>
    <property type="molecule type" value="Genomic_DNA"/>
</dbReference>
<proteinExistence type="predicted"/>